<feature type="signal peptide" evidence="2">
    <location>
        <begin position="1"/>
        <end position="18"/>
    </location>
</feature>
<evidence type="ECO:0000256" key="2">
    <source>
        <dbReference type="SAM" id="SignalP"/>
    </source>
</evidence>
<dbReference type="EMBL" id="BDCO01000002">
    <property type="protein sequence ID" value="GAT31942.1"/>
    <property type="molecule type" value="Genomic_DNA"/>
</dbReference>
<keyword evidence="4" id="KW-1185">Reference proteome</keyword>
<evidence type="ECO:0000313" key="4">
    <source>
        <dbReference type="Proteomes" id="UP000076023"/>
    </source>
</evidence>
<accession>A0A146G385</accession>
<dbReference type="Proteomes" id="UP000076023">
    <property type="component" value="Unassembled WGS sequence"/>
</dbReference>
<keyword evidence="1" id="KW-0472">Membrane</keyword>
<name>A0A146G385_TERSA</name>
<organism evidence="3 4">
    <name type="scientific">Terrimicrobium sacchariphilum</name>
    <dbReference type="NCBI Taxonomy" id="690879"/>
    <lineage>
        <taxon>Bacteria</taxon>
        <taxon>Pseudomonadati</taxon>
        <taxon>Verrucomicrobiota</taxon>
        <taxon>Terrimicrobiia</taxon>
        <taxon>Terrimicrobiales</taxon>
        <taxon>Terrimicrobiaceae</taxon>
        <taxon>Terrimicrobium</taxon>
    </lineage>
</organism>
<reference evidence="4" key="1">
    <citation type="journal article" date="2017" name="Genome Announc.">
        <title>Draft Genome Sequence of Terrimicrobium sacchariphilum NM-5T, a Facultative Anaerobic Soil Bacterium of the Class Spartobacteria.</title>
        <authorList>
            <person name="Qiu Y.L."/>
            <person name="Tourlousse D.M."/>
            <person name="Matsuura N."/>
            <person name="Ohashi A."/>
            <person name="Sekiguchi Y."/>
        </authorList>
    </citation>
    <scope>NUCLEOTIDE SEQUENCE [LARGE SCALE GENOMIC DNA]</scope>
    <source>
        <strain evidence="4">NM-5</strain>
    </source>
</reference>
<sequence length="371" mass="38214">MALAIGAAGMAASAWAQAVDPDQTYTVPIYVTGSHSPANYQIYVSQNADGSDAVPYLFDTGSPNMFTVQGTNTSIAPTNTFVFGDGDPVYGYYVEGRSLSLTTKASVQVTPVVSNFNTAMVVQINGNTVASSTPLADGTYGDFGAGLYGTSTLSTLLTALPIGSNARLGYVVNVAGISSGEGALTIGLTQQTIDTLTNSPGAIQLHMNHSGDQIQGPDGRLITGYLKGVAVTTVTVQTAEGVASADLATVFDTGGGPNGVIYYGNSSTPPGVFDGYLPNGSFSLTSPDGETFDSWVGSSPWGGSVAVIGNQAPSENRVNSGGYLFENYVVMYDLESAVLTLVPVPEPSTWTLLAVAVLLVVPAVIRRKSRG</sequence>
<feature type="transmembrane region" description="Helical" evidence="1">
    <location>
        <begin position="348"/>
        <end position="365"/>
    </location>
</feature>
<keyword evidence="1" id="KW-0812">Transmembrane</keyword>
<keyword evidence="1" id="KW-1133">Transmembrane helix</keyword>
<evidence type="ECO:0000256" key="1">
    <source>
        <dbReference type="SAM" id="Phobius"/>
    </source>
</evidence>
<evidence type="ECO:0008006" key="5">
    <source>
        <dbReference type="Google" id="ProtNLM"/>
    </source>
</evidence>
<protein>
    <recommendedName>
        <fullName evidence="5">PEP-CTERM protein-sorting domain-containing protein</fullName>
    </recommendedName>
</protein>
<keyword evidence="2" id="KW-0732">Signal</keyword>
<feature type="chain" id="PRO_5007524568" description="PEP-CTERM protein-sorting domain-containing protein" evidence="2">
    <location>
        <begin position="19"/>
        <end position="371"/>
    </location>
</feature>
<dbReference type="STRING" id="690879.TSACC_2337"/>
<comment type="caution">
    <text evidence="3">The sequence shown here is derived from an EMBL/GenBank/DDBJ whole genome shotgun (WGS) entry which is preliminary data.</text>
</comment>
<evidence type="ECO:0000313" key="3">
    <source>
        <dbReference type="EMBL" id="GAT31942.1"/>
    </source>
</evidence>
<dbReference type="InParanoid" id="A0A146G385"/>
<gene>
    <name evidence="3" type="ORF">TSACC_2337</name>
</gene>
<proteinExistence type="predicted"/>
<dbReference type="AlphaFoldDB" id="A0A146G385"/>